<dbReference type="GO" id="GO:0006364">
    <property type="term" value="P:rRNA processing"/>
    <property type="evidence" value="ECO:0007669"/>
    <property type="project" value="UniProtKB-KW"/>
</dbReference>
<dbReference type="SUPFAM" id="SSF50978">
    <property type="entry name" value="WD40 repeat-like"/>
    <property type="match status" value="1"/>
</dbReference>
<keyword evidence="3" id="KW-0698">rRNA processing</keyword>
<sequence>MNIPRLSSLYNCASINKSYDCLSRTNLNLNSLSPTFFLGPASPAKMVANQSARQQKRSRLSDAASEKPARSNEERSKRRRVSGANENQTLQTVKPTDPVKEGSNGAAQTEDAETKPKNPAPWSFSRPVGGRYNNLDPILTDDEAYLLVGLDAAVQVFATSTSRLSRTLQMEAGQHIIGFGLCPENQENIYIFTSSGSISKWNWSSGKRIARWETTCTTVSMSLALVGDGASTAAISFSIVSQKDGKRQISINTLGDKKIQGTTALETSQRINSIKVTHDGRAIIARDGKHLFMGTTTSAELENLETVQYVWREAMLPVNATCFDIQTQGSESIDLAVGASVGSILIYQNVLNTLFSKDLSDKKSSPRKLHWHRGSVNTVRWSKDGNYIISGGQESVMVLWQLDTGRKQFLPHLSSPICNIVVSASGSSYVVKLADNSVMVLSTRELQPLTTITGLQLCPDMSGSVESSKGSVVAKLHPQQPERLIVAVPASHQLTQNQHGSQPANAAMLQTYDIRANFNISRQALARTNATTLSVSPEGSQIVAPDVKHLDIVHDAKWLATVDAWAPHAQDVEALDRSSNAKSITNLRPEVFLKFWKWDASSDTWELVTRVDGPHFSKNHHSAVLGLVSRPGAHEFATLGADSVLRFWCPTAKYRSGLKAKDQPEQPLNTWKCRGTVDLGGCLNSTGESSLDAACMSFSEDGSVLVVCLPSTSAANDGLVLLIDARNCSVHYRRTGVFLGNPCSTSFLGSHLIVASTHSVAVWDTVDDVVKTIQSSESVDSPAGNSQLIAVNARTKSLAIVTSSSHKKRRKVRFQIKIYDVPSFDVVFQETLQTSPVALLSDAYSGDYIVVDSAATVQRLGCLDKASQKSQNNQSRDLTGQIDNGLATLFNRGPERPLAQSDNVEGFSAQTKGLASVFGETPSFSLPAIGVLFRNVVQTLGAN</sequence>
<dbReference type="PROSITE" id="PS50082">
    <property type="entry name" value="WD_REPEATS_2"/>
    <property type="match status" value="1"/>
</dbReference>
<feature type="compositionally biased region" description="Polar residues" evidence="9">
    <location>
        <begin position="84"/>
        <end position="94"/>
    </location>
</feature>
<evidence type="ECO:0000256" key="8">
    <source>
        <dbReference type="PROSITE-ProRule" id="PRU00221"/>
    </source>
</evidence>
<proteinExistence type="predicted"/>
<dbReference type="PANTHER" id="PTHR44215">
    <property type="entry name" value="WD REPEAT-CONTAINING PROTEIN 75"/>
    <property type="match status" value="1"/>
</dbReference>
<dbReference type="SMART" id="SM00320">
    <property type="entry name" value="WD40"/>
    <property type="match status" value="2"/>
</dbReference>
<keyword evidence="7" id="KW-0539">Nucleus</keyword>
<comment type="caution">
    <text evidence="10">The sequence shown here is derived from an EMBL/GenBank/DDBJ whole genome shotgun (WGS) entry which is preliminary data.</text>
</comment>
<dbReference type="Pfam" id="PF23869">
    <property type="entry name" value="Beta-prop_WDR75_1st"/>
    <property type="match status" value="1"/>
</dbReference>
<name>A0A9W4MR26_PENNA</name>
<protein>
    <submittedName>
        <fullName evidence="10">Uncharacterized protein</fullName>
    </submittedName>
</protein>
<gene>
    <name evidence="10" type="ORF">PNAL_LOCUS4464</name>
</gene>
<dbReference type="GO" id="GO:0045943">
    <property type="term" value="P:positive regulation of transcription by RNA polymerase I"/>
    <property type="evidence" value="ECO:0007669"/>
    <property type="project" value="InterPro"/>
</dbReference>
<evidence type="ECO:0000256" key="7">
    <source>
        <dbReference type="ARBA" id="ARBA00023242"/>
    </source>
</evidence>
<dbReference type="SUPFAM" id="SSF50998">
    <property type="entry name" value="Quinoprotein alcohol dehydrogenase-like"/>
    <property type="match status" value="1"/>
</dbReference>
<keyword evidence="2" id="KW-0690">Ribosome biogenesis</keyword>
<reference evidence="10" key="1">
    <citation type="submission" date="2021-07" db="EMBL/GenBank/DDBJ databases">
        <authorList>
            <person name="Branca A.L. A."/>
        </authorList>
    </citation>
    <scope>NUCLEOTIDE SEQUENCE</scope>
</reference>
<dbReference type="InterPro" id="IPR011047">
    <property type="entry name" value="Quinoprotein_ADH-like_sf"/>
</dbReference>
<evidence type="ECO:0000313" key="10">
    <source>
        <dbReference type="EMBL" id="CAG8092784.1"/>
    </source>
</evidence>
<dbReference type="EMBL" id="CAJVNV010000175">
    <property type="protein sequence ID" value="CAG8092784.1"/>
    <property type="molecule type" value="Genomic_DNA"/>
</dbReference>
<evidence type="ECO:0000256" key="5">
    <source>
        <dbReference type="ARBA" id="ARBA00022737"/>
    </source>
</evidence>
<feature type="repeat" description="WD" evidence="8">
    <location>
        <begin position="369"/>
        <end position="410"/>
    </location>
</feature>
<dbReference type="GO" id="GO:2000234">
    <property type="term" value="P:positive regulation of rRNA processing"/>
    <property type="evidence" value="ECO:0007669"/>
    <property type="project" value="TreeGrafter"/>
</dbReference>
<evidence type="ECO:0000313" key="11">
    <source>
        <dbReference type="Proteomes" id="UP001153461"/>
    </source>
</evidence>
<evidence type="ECO:0000256" key="9">
    <source>
        <dbReference type="SAM" id="MobiDB-lite"/>
    </source>
</evidence>
<dbReference type="GO" id="GO:0003723">
    <property type="term" value="F:RNA binding"/>
    <property type="evidence" value="ECO:0007669"/>
    <property type="project" value="InterPro"/>
</dbReference>
<dbReference type="InterPro" id="IPR001680">
    <property type="entry name" value="WD40_rpt"/>
</dbReference>
<organism evidence="10 11">
    <name type="scientific">Penicillium nalgiovense</name>
    <dbReference type="NCBI Taxonomy" id="60175"/>
    <lineage>
        <taxon>Eukaryota</taxon>
        <taxon>Fungi</taxon>
        <taxon>Dikarya</taxon>
        <taxon>Ascomycota</taxon>
        <taxon>Pezizomycotina</taxon>
        <taxon>Eurotiomycetes</taxon>
        <taxon>Eurotiomycetidae</taxon>
        <taxon>Eurotiales</taxon>
        <taxon>Aspergillaceae</taxon>
        <taxon>Penicillium</taxon>
    </lineage>
</organism>
<keyword evidence="6" id="KW-0804">Transcription</keyword>
<comment type="subcellular location">
    <subcellularLocation>
        <location evidence="1">Nucleus</location>
        <location evidence="1">Nucleolus</location>
    </subcellularLocation>
</comment>
<evidence type="ECO:0000256" key="6">
    <source>
        <dbReference type="ARBA" id="ARBA00023163"/>
    </source>
</evidence>
<accession>A0A9W4MR26</accession>
<feature type="compositionally biased region" description="Basic and acidic residues" evidence="9">
    <location>
        <begin position="64"/>
        <end position="76"/>
    </location>
</feature>
<keyword evidence="4 8" id="KW-0853">WD repeat</keyword>
<dbReference type="InterPro" id="IPR015943">
    <property type="entry name" value="WD40/YVTN_repeat-like_dom_sf"/>
</dbReference>
<dbReference type="PANTHER" id="PTHR44215:SF1">
    <property type="entry name" value="WD REPEAT-CONTAINING PROTEIN 75"/>
    <property type="match status" value="1"/>
</dbReference>
<dbReference type="Proteomes" id="UP001153461">
    <property type="component" value="Unassembled WGS sequence"/>
</dbReference>
<dbReference type="InterPro" id="IPR036322">
    <property type="entry name" value="WD40_repeat_dom_sf"/>
</dbReference>
<keyword evidence="5" id="KW-0677">Repeat</keyword>
<evidence type="ECO:0000256" key="4">
    <source>
        <dbReference type="ARBA" id="ARBA00022574"/>
    </source>
</evidence>
<dbReference type="GO" id="GO:0032040">
    <property type="term" value="C:small-subunit processome"/>
    <property type="evidence" value="ECO:0007669"/>
    <property type="project" value="InterPro"/>
</dbReference>
<evidence type="ECO:0000256" key="2">
    <source>
        <dbReference type="ARBA" id="ARBA00022517"/>
    </source>
</evidence>
<dbReference type="PROSITE" id="PS50294">
    <property type="entry name" value="WD_REPEATS_REGION"/>
    <property type="match status" value="1"/>
</dbReference>
<evidence type="ECO:0000256" key="1">
    <source>
        <dbReference type="ARBA" id="ARBA00004604"/>
    </source>
</evidence>
<dbReference type="InterPro" id="IPR053826">
    <property type="entry name" value="WDR75"/>
</dbReference>
<evidence type="ECO:0000256" key="3">
    <source>
        <dbReference type="ARBA" id="ARBA00022552"/>
    </source>
</evidence>
<feature type="region of interest" description="Disordered" evidence="9">
    <location>
        <begin position="47"/>
        <end position="127"/>
    </location>
</feature>
<dbReference type="AlphaFoldDB" id="A0A9W4MR26"/>
<dbReference type="OrthoDB" id="118256at2759"/>
<dbReference type="Gene3D" id="2.130.10.10">
    <property type="entry name" value="YVTN repeat-like/Quinoprotein amine dehydrogenase"/>
    <property type="match status" value="2"/>
</dbReference>